<reference evidence="2 3" key="1">
    <citation type="submission" date="2022-03" db="EMBL/GenBank/DDBJ databases">
        <title>Genomic signatures underlying metal tolerance in selected Arctic bacterial isolates.</title>
        <authorList>
            <person name="Thomas F.A."/>
            <person name="Venkatachalam S."/>
            <person name="Krishnan K.P."/>
        </authorList>
    </citation>
    <scope>NUCLEOTIDE SEQUENCE [LARGE SCALE GENOMIC DNA]</scope>
    <source>
        <strain evidence="2 3">HM116</strain>
    </source>
</reference>
<accession>A0ABS9S9Q7</accession>
<protein>
    <recommendedName>
        <fullName evidence="4">Lipoprotein</fullName>
    </recommendedName>
</protein>
<comment type="caution">
    <text evidence="2">The sequence shown here is derived from an EMBL/GenBank/DDBJ whole genome shotgun (WGS) entry which is preliminary data.</text>
</comment>
<keyword evidence="3" id="KW-1185">Reference proteome</keyword>
<dbReference type="PROSITE" id="PS51257">
    <property type="entry name" value="PROKAR_LIPOPROTEIN"/>
    <property type="match status" value="1"/>
</dbReference>
<proteinExistence type="predicted"/>
<dbReference type="EMBL" id="JAKVTW010000013">
    <property type="protein sequence ID" value="MCH4812844.1"/>
    <property type="molecule type" value="Genomic_DNA"/>
</dbReference>
<feature type="signal peptide" evidence="1">
    <location>
        <begin position="1"/>
        <end position="23"/>
    </location>
</feature>
<feature type="chain" id="PRO_5045956034" description="Lipoprotein" evidence="1">
    <location>
        <begin position="24"/>
        <end position="186"/>
    </location>
</feature>
<name>A0ABS9S9Q7_9GAMM</name>
<gene>
    <name evidence="2" type="ORF">MLE19_16030</name>
</gene>
<evidence type="ECO:0008006" key="4">
    <source>
        <dbReference type="Google" id="ProtNLM"/>
    </source>
</evidence>
<evidence type="ECO:0000313" key="2">
    <source>
        <dbReference type="EMBL" id="MCH4812844.1"/>
    </source>
</evidence>
<keyword evidence="1" id="KW-0732">Signal</keyword>
<organism evidence="2 3">
    <name type="scientific">Vreelandella neptunia</name>
    <dbReference type="NCBI Taxonomy" id="115551"/>
    <lineage>
        <taxon>Bacteria</taxon>
        <taxon>Pseudomonadati</taxon>
        <taxon>Pseudomonadota</taxon>
        <taxon>Gammaproteobacteria</taxon>
        <taxon>Oceanospirillales</taxon>
        <taxon>Halomonadaceae</taxon>
        <taxon>Vreelandella</taxon>
    </lineage>
</organism>
<evidence type="ECO:0000313" key="3">
    <source>
        <dbReference type="Proteomes" id="UP001320609"/>
    </source>
</evidence>
<evidence type="ECO:0000256" key="1">
    <source>
        <dbReference type="SAM" id="SignalP"/>
    </source>
</evidence>
<dbReference type="Proteomes" id="UP001320609">
    <property type="component" value="Unassembled WGS sequence"/>
</dbReference>
<sequence>MNKFNIIKSVIALVSLAVLSGCASPMIQSSGVEESTYRSSESVSSNHILHRNISVETNGFLETSKSLVSKQSKSNLNNEDAKKAIENSLNSAGMLGDANSEYLLTATLIDADLGSIWTNKASKREISVQYSITTLFSKGIYDNVITGIGENDFKLFTVDNYGREKSASEKAYKDNFRQLIEDLKNL</sequence>
<dbReference type="RefSeq" id="WP_240719138.1">
    <property type="nucleotide sequence ID" value="NZ_JAKVTW010000013.1"/>
</dbReference>